<dbReference type="PROSITE" id="PS50089">
    <property type="entry name" value="ZF_RING_2"/>
    <property type="match status" value="1"/>
</dbReference>
<evidence type="ECO:0000256" key="5">
    <source>
        <dbReference type="ARBA" id="ARBA00022771"/>
    </source>
</evidence>
<feature type="region of interest" description="Disordered" evidence="9">
    <location>
        <begin position="108"/>
        <end position="145"/>
    </location>
</feature>
<feature type="domain" description="RING-type" evidence="10">
    <location>
        <begin position="335"/>
        <end position="376"/>
    </location>
</feature>
<feature type="compositionally biased region" description="Low complexity" evidence="9">
    <location>
        <begin position="129"/>
        <end position="139"/>
    </location>
</feature>
<dbReference type="SMART" id="SM00184">
    <property type="entry name" value="RING"/>
    <property type="match status" value="1"/>
</dbReference>
<dbReference type="AlphaFoldDB" id="A0A5N6RUJ7"/>
<gene>
    <name evidence="11" type="ORF">FH972_019728</name>
</gene>
<accession>A0A5N6RUJ7</accession>
<dbReference type="GO" id="GO:0008270">
    <property type="term" value="F:zinc ion binding"/>
    <property type="evidence" value="ECO:0007669"/>
    <property type="project" value="UniProtKB-KW"/>
</dbReference>
<dbReference type="EMBL" id="CM017328">
    <property type="protein sequence ID" value="KAE8124883.1"/>
    <property type="molecule type" value="Genomic_DNA"/>
</dbReference>
<dbReference type="GO" id="GO:0061630">
    <property type="term" value="F:ubiquitin protein ligase activity"/>
    <property type="evidence" value="ECO:0007669"/>
    <property type="project" value="UniProtKB-EC"/>
</dbReference>
<dbReference type="Gene3D" id="3.30.40.10">
    <property type="entry name" value="Zinc/RING finger domain, C3HC4 (zinc finger)"/>
    <property type="match status" value="1"/>
</dbReference>
<organism evidence="11 12">
    <name type="scientific">Carpinus fangiana</name>
    <dbReference type="NCBI Taxonomy" id="176857"/>
    <lineage>
        <taxon>Eukaryota</taxon>
        <taxon>Viridiplantae</taxon>
        <taxon>Streptophyta</taxon>
        <taxon>Embryophyta</taxon>
        <taxon>Tracheophyta</taxon>
        <taxon>Spermatophyta</taxon>
        <taxon>Magnoliopsida</taxon>
        <taxon>eudicotyledons</taxon>
        <taxon>Gunneridae</taxon>
        <taxon>Pentapetalae</taxon>
        <taxon>rosids</taxon>
        <taxon>fabids</taxon>
        <taxon>Fagales</taxon>
        <taxon>Betulaceae</taxon>
        <taxon>Carpinus</taxon>
    </lineage>
</organism>
<protein>
    <recommendedName>
        <fullName evidence="2">RING-type E3 ubiquitin transferase</fullName>
        <ecNumber evidence="2">2.3.2.27</ecNumber>
    </recommendedName>
</protein>
<keyword evidence="6" id="KW-0833">Ubl conjugation pathway</keyword>
<reference evidence="11 12" key="1">
    <citation type="submission" date="2019-06" db="EMBL/GenBank/DDBJ databases">
        <title>A chromosomal-level reference genome of Carpinus fangiana (Coryloideae, Betulaceae).</title>
        <authorList>
            <person name="Yang X."/>
            <person name="Wang Z."/>
            <person name="Zhang L."/>
            <person name="Hao G."/>
            <person name="Liu J."/>
            <person name="Yang Y."/>
        </authorList>
    </citation>
    <scope>NUCLEOTIDE SEQUENCE [LARGE SCALE GENOMIC DNA]</scope>
    <source>
        <strain evidence="11">Cfa_2016G</strain>
        <tissue evidence="11">Leaf</tissue>
    </source>
</reference>
<evidence type="ECO:0000256" key="4">
    <source>
        <dbReference type="ARBA" id="ARBA00022723"/>
    </source>
</evidence>
<dbReference type="InterPro" id="IPR013083">
    <property type="entry name" value="Znf_RING/FYVE/PHD"/>
</dbReference>
<evidence type="ECO:0000256" key="8">
    <source>
        <dbReference type="PROSITE-ProRule" id="PRU00175"/>
    </source>
</evidence>
<name>A0A5N6RUJ7_9ROSI</name>
<evidence type="ECO:0000259" key="10">
    <source>
        <dbReference type="PROSITE" id="PS50089"/>
    </source>
</evidence>
<dbReference type="OrthoDB" id="8062037at2759"/>
<evidence type="ECO:0000256" key="7">
    <source>
        <dbReference type="ARBA" id="ARBA00022833"/>
    </source>
</evidence>
<keyword evidence="4" id="KW-0479">Metal-binding</keyword>
<keyword evidence="7" id="KW-0862">Zinc</keyword>
<evidence type="ECO:0000256" key="6">
    <source>
        <dbReference type="ARBA" id="ARBA00022786"/>
    </source>
</evidence>
<dbReference type="PANTHER" id="PTHR22937">
    <property type="entry name" value="E3 UBIQUITIN-PROTEIN LIGASE RNF165"/>
    <property type="match status" value="1"/>
</dbReference>
<evidence type="ECO:0000313" key="12">
    <source>
        <dbReference type="Proteomes" id="UP000327013"/>
    </source>
</evidence>
<dbReference type="EC" id="2.3.2.27" evidence="2"/>
<dbReference type="Pfam" id="PF13639">
    <property type="entry name" value="zf-RING_2"/>
    <property type="match status" value="1"/>
</dbReference>
<comment type="catalytic activity">
    <reaction evidence="1">
        <text>S-ubiquitinyl-[E2 ubiquitin-conjugating enzyme]-L-cysteine + [acceptor protein]-L-lysine = [E2 ubiquitin-conjugating enzyme]-L-cysteine + N(6)-ubiquitinyl-[acceptor protein]-L-lysine.</text>
        <dbReference type="EC" id="2.3.2.27"/>
    </reaction>
</comment>
<evidence type="ECO:0000256" key="3">
    <source>
        <dbReference type="ARBA" id="ARBA00022679"/>
    </source>
</evidence>
<keyword evidence="3" id="KW-0808">Transferase</keyword>
<keyword evidence="12" id="KW-1185">Reference proteome</keyword>
<evidence type="ECO:0000313" key="11">
    <source>
        <dbReference type="EMBL" id="KAE8124883.1"/>
    </source>
</evidence>
<dbReference type="PANTHER" id="PTHR22937:SF122">
    <property type="entry name" value="RING-TYPE E3 UBIQUITIN TRANSFERASE"/>
    <property type="match status" value="1"/>
</dbReference>
<evidence type="ECO:0000256" key="9">
    <source>
        <dbReference type="SAM" id="MobiDB-lite"/>
    </source>
</evidence>
<dbReference type="InterPro" id="IPR045191">
    <property type="entry name" value="MBR1/2-like"/>
</dbReference>
<sequence>MPVLAAEASSMGEHKKWRRPRSQFHQPISETDPPSPNPQIPSIIQSTRCKSTISSFLLSTFSSTTTTNETTPTTSSGSKKKNNFASAKFRGMGCTASASQQVSVPAVIRGSADWESKKSRKKKKKTKIKNFSNNNNNTNNKDRESYKIHHGGVGDGSNSLNCMDVQDVWCGPGIGFSPEDCLVARRNASSGRGKIDGEKMSHRERPFSRRAVNPEPISFLDSDSDYVPTLPGSEVFGTRYYRHARHPSPEGLAEIMMLQNSLIMGGRFDIQDRYRDLRLDVDNMTYEELLELGERIGYVSTGLKEEEIGRCLRKIKLSLINDLSAHLSKQVDRKCSICQEEYEADDEMGKLDCGHGYHIQCIQQWLGQKKCCPVCKAEVLA</sequence>
<feature type="region of interest" description="Disordered" evidence="9">
    <location>
        <begin position="1"/>
        <end position="42"/>
    </location>
</feature>
<evidence type="ECO:0000256" key="2">
    <source>
        <dbReference type="ARBA" id="ARBA00012483"/>
    </source>
</evidence>
<evidence type="ECO:0000256" key="1">
    <source>
        <dbReference type="ARBA" id="ARBA00000900"/>
    </source>
</evidence>
<keyword evidence="5 8" id="KW-0863">Zinc-finger</keyword>
<dbReference type="InterPro" id="IPR001841">
    <property type="entry name" value="Znf_RING"/>
</dbReference>
<feature type="compositionally biased region" description="Basic residues" evidence="9">
    <location>
        <begin position="118"/>
        <end position="128"/>
    </location>
</feature>
<dbReference type="Proteomes" id="UP000327013">
    <property type="component" value="Chromosome 8"/>
</dbReference>
<dbReference type="SUPFAM" id="SSF57850">
    <property type="entry name" value="RING/U-box"/>
    <property type="match status" value="1"/>
</dbReference>
<proteinExistence type="predicted"/>